<dbReference type="PANTHER" id="PTHR23514:SF3">
    <property type="entry name" value="BYPASS OF STOP CODON PROTEIN 6"/>
    <property type="match status" value="1"/>
</dbReference>
<feature type="transmembrane region" description="Helical" evidence="8">
    <location>
        <begin position="350"/>
        <end position="372"/>
    </location>
</feature>
<dbReference type="GO" id="GO:0022857">
    <property type="term" value="F:transmembrane transporter activity"/>
    <property type="evidence" value="ECO:0007669"/>
    <property type="project" value="InterPro"/>
</dbReference>
<comment type="caution">
    <text evidence="9">The sequence shown here is derived from an EMBL/GenBank/DDBJ whole genome shotgun (WGS) entry which is preliminary data.</text>
</comment>
<evidence type="ECO:0000313" key="10">
    <source>
        <dbReference type="Proteomes" id="UP001148786"/>
    </source>
</evidence>
<feature type="transmembrane region" description="Helical" evidence="8">
    <location>
        <begin position="187"/>
        <end position="209"/>
    </location>
</feature>
<dbReference type="PANTHER" id="PTHR23514">
    <property type="entry name" value="BYPASS OF STOP CODON PROTEIN 6"/>
    <property type="match status" value="1"/>
</dbReference>
<dbReference type="InterPro" id="IPR011701">
    <property type="entry name" value="MFS"/>
</dbReference>
<dbReference type="Pfam" id="PF07690">
    <property type="entry name" value="MFS_1"/>
    <property type="match status" value="1"/>
</dbReference>
<keyword evidence="10" id="KW-1185">Reference proteome</keyword>
<evidence type="ECO:0000256" key="5">
    <source>
        <dbReference type="ARBA" id="ARBA00022989"/>
    </source>
</evidence>
<dbReference type="Gene3D" id="1.20.1250.20">
    <property type="entry name" value="MFS general substrate transporter like domains"/>
    <property type="match status" value="1"/>
</dbReference>
<evidence type="ECO:0000256" key="7">
    <source>
        <dbReference type="SAM" id="MobiDB-lite"/>
    </source>
</evidence>
<sequence length="407" mass="43486">MGFKHQLEKDEVAVSPPALTPVSDSGDKLDLPTVTETVDVQELAAGDPQGDDGPKTPAPRTRQQLLISRISYTSLCFVLFLGGWNDGATGALLPRIREVYETLFLGSLLQVAAYAIQAAAPPYPLFVICYAISGCGFAIQDAHANGFVAQMKQRGEAAKMGGLHACYGFGLFVSPLVSTQFAQIPRWSFHFLVSLGLSLMNTIALLCIFKLRSLDVCLVAAGEMPPEKSSSERSLFGQVMRSREAHILAVFVIAHLGVVVTISGWIVTFIIEVRGGGSTSGYISAGVSAGNMLGRIALLWINKKVGERNVIFLYSVIVLAMEFVIWFVPSLIGNAVAAKRILPGHMLTGAIGWMAGFGQTGSALLPFMTGAIASKHGLQSMPPLLVGMTFLMMGIWALVPATPRRSG</sequence>
<feature type="transmembrane region" description="Helical" evidence="8">
    <location>
        <begin position="160"/>
        <end position="181"/>
    </location>
</feature>
<comment type="similarity">
    <text evidence="2">Belongs to the major facilitator superfamily.</text>
</comment>
<dbReference type="AlphaFoldDB" id="A0A9W8TDX3"/>
<dbReference type="OrthoDB" id="413079at2759"/>
<feature type="compositionally biased region" description="Basic and acidic residues" evidence="7">
    <location>
        <begin position="1"/>
        <end position="12"/>
    </location>
</feature>
<protein>
    <recommendedName>
        <fullName evidence="11">Major facilitator superfamily (MFS) profile domain-containing protein</fullName>
    </recommendedName>
</protein>
<keyword evidence="6 8" id="KW-0472">Membrane</keyword>
<feature type="transmembrane region" description="Helical" evidence="8">
    <location>
        <begin position="247"/>
        <end position="271"/>
    </location>
</feature>
<feature type="transmembrane region" description="Helical" evidence="8">
    <location>
        <begin position="384"/>
        <end position="402"/>
    </location>
</feature>
<evidence type="ECO:0000256" key="2">
    <source>
        <dbReference type="ARBA" id="ARBA00008335"/>
    </source>
</evidence>
<reference evidence="9" key="1">
    <citation type="submission" date="2022-07" db="EMBL/GenBank/DDBJ databases">
        <title>Genome Sequence of Agrocybe chaxingu.</title>
        <authorList>
            <person name="Buettner E."/>
        </authorList>
    </citation>
    <scope>NUCLEOTIDE SEQUENCE</scope>
    <source>
        <strain evidence="9">MP-N11</strain>
    </source>
</reference>
<dbReference type="EMBL" id="JANKHO010000056">
    <property type="protein sequence ID" value="KAJ3516396.1"/>
    <property type="molecule type" value="Genomic_DNA"/>
</dbReference>
<comment type="subcellular location">
    <subcellularLocation>
        <location evidence="1">Endomembrane system</location>
        <topology evidence="1">Multi-pass membrane protein</topology>
    </subcellularLocation>
</comment>
<dbReference type="GO" id="GO:0012505">
    <property type="term" value="C:endomembrane system"/>
    <property type="evidence" value="ECO:0007669"/>
    <property type="project" value="UniProtKB-SubCell"/>
</dbReference>
<feature type="region of interest" description="Disordered" evidence="7">
    <location>
        <begin position="1"/>
        <end position="31"/>
    </location>
</feature>
<accession>A0A9W8TDX3</accession>
<keyword evidence="3" id="KW-0813">Transport</keyword>
<feature type="transmembrane region" description="Helical" evidence="8">
    <location>
        <begin position="313"/>
        <end position="338"/>
    </location>
</feature>
<feature type="transmembrane region" description="Helical" evidence="8">
    <location>
        <begin position="66"/>
        <end position="87"/>
    </location>
</feature>
<keyword evidence="5 8" id="KW-1133">Transmembrane helix</keyword>
<evidence type="ECO:0000256" key="4">
    <source>
        <dbReference type="ARBA" id="ARBA00022692"/>
    </source>
</evidence>
<feature type="transmembrane region" description="Helical" evidence="8">
    <location>
        <begin position="283"/>
        <end position="301"/>
    </location>
</feature>
<organism evidence="9 10">
    <name type="scientific">Agrocybe chaxingu</name>
    <dbReference type="NCBI Taxonomy" id="84603"/>
    <lineage>
        <taxon>Eukaryota</taxon>
        <taxon>Fungi</taxon>
        <taxon>Dikarya</taxon>
        <taxon>Basidiomycota</taxon>
        <taxon>Agaricomycotina</taxon>
        <taxon>Agaricomycetes</taxon>
        <taxon>Agaricomycetidae</taxon>
        <taxon>Agaricales</taxon>
        <taxon>Agaricineae</taxon>
        <taxon>Strophariaceae</taxon>
        <taxon>Agrocybe</taxon>
    </lineage>
</organism>
<name>A0A9W8TDX3_9AGAR</name>
<gene>
    <name evidence="9" type="ORF">NLJ89_g1144</name>
</gene>
<dbReference type="InterPro" id="IPR051788">
    <property type="entry name" value="MFS_Transporter"/>
</dbReference>
<dbReference type="GO" id="GO:0016020">
    <property type="term" value="C:membrane"/>
    <property type="evidence" value="ECO:0007669"/>
    <property type="project" value="TreeGrafter"/>
</dbReference>
<dbReference type="InterPro" id="IPR036259">
    <property type="entry name" value="MFS_trans_sf"/>
</dbReference>
<evidence type="ECO:0008006" key="11">
    <source>
        <dbReference type="Google" id="ProtNLM"/>
    </source>
</evidence>
<evidence type="ECO:0000256" key="8">
    <source>
        <dbReference type="SAM" id="Phobius"/>
    </source>
</evidence>
<evidence type="ECO:0000256" key="3">
    <source>
        <dbReference type="ARBA" id="ARBA00022448"/>
    </source>
</evidence>
<evidence type="ECO:0000256" key="6">
    <source>
        <dbReference type="ARBA" id="ARBA00023136"/>
    </source>
</evidence>
<dbReference type="Proteomes" id="UP001148786">
    <property type="component" value="Unassembled WGS sequence"/>
</dbReference>
<keyword evidence="4 8" id="KW-0812">Transmembrane</keyword>
<feature type="transmembrane region" description="Helical" evidence="8">
    <location>
        <begin position="122"/>
        <end position="139"/>
    </location>
</feature>
<dbReference type="SUPFAM" id="SSF103473">
    <property type="entry name" value="MFS general substrate transporter"/>
    <property type="match status" value="1"/>
</dbReference>
<evidence type="ECO:0000313" key="9">
    <source>
        <dbReference type="EMBL" id="KAJ3516396.1"/>
    </source>
</evidence>
<proteinExistence type="inferred from homology"/>
<evidence type="ECO:0000256" key="1">
    <source>
        <dbReference type="ARBA" id="ARBA00004127"/>
    </source>
</evidence>